<dbReference type="CDD" id="cd06273">
    <property type="entry name" value="PBP1_LacI-like"/>
    <property type="match status" value="1"/>
</dbReference>
<keyword evidence="2" id="KW-0238">DNA-binding</keyword>
<dbReference type="Pfam" id="PF00356">
    <property type="entry name" value="LacI"/>
    <property type="match status" value="1"/>
</dbReference>
<proteinExistence type="predicted"/>
<evidence type="ECO:0000256" key="2">
    <source>
        <dbReference type="ARBA" id="ARBA00023125"/>
    </source>
</evidence>
<dbReference type="GO" id="GO:0000976">
    <property type="term" value="F:transcription cis-regulatory region binding"/>
    <property type="evidence" value="ECO:0007669"/>
    <property type="project" value="TreeGrafter"/>
</dbReference>
<evidence type="ECO:0000256" key="3">
    <source>
        <dbReference type="ARBA" id="ARBA00023163"/>
    </source>
</evidence>
<keyword evidence="1" id="KW-0805">Transcription regulation</keyword>
<evidence type="ECO:0000256" key="4">
    <source>
        <dbReference type="SAM" id="MobiDB-lite"/>
    </source>
</evidence>
<dbReference type="GO" id="GO:0003700">
    <property type="term" value="F:DNA-binding transcription factor activity"/>
    <property type="evidence" value="ECO:0007669"/>
    <property type="project" value="TreeGrafter"/>
</dbReference>
<feature type="compositionally biased region" description="Polar residues" evidence="4">
    <location>
        <begin position="354"/>
        <end position="365"/>
    </location>
</feature>
<dbReference type="SUPFAM" id="SSF47413">
    <property type="entry name" value="lambda repressor-like DNA-binding domains"/>
    <property type="match status" value="1"/>
</dbReference>
<dbReference type="PANTHER" id="PTHR30146">
    <property type="entry name" value="LACI-RELATED TRANSCRIPTIONAL REPRESSOR"/>
    <property type="match status" value="1"/>
</dbReference>
<dbReference type="PANTHER" id="PTHR30146:SF138">
    <property type="entry name" value="TRANSCRIPTIONAL REGULATORY PROTEIN"/>
    <property type="match status" value="1"/>
</dbReference>
<name>A0A0H2Y008_BURO1</name>
<dbReference type="EMBL" id="CP000380">
    <property type="protein sequence ID" value="ABF80630.1"/>
    <property type="molecule type" value="Genomic_DNA"/>
</dbReference>
<accession>A0A0H2Y008</accession>
<feature type="region of interest" description="Disordered" evidence="4">
    <location>
        <begin position="345"/>
        <end position="365"/>
    </location>
</feature>
<gene>
    <name evidence="6" type="ordered locus">Bcen_5762</name>
</gene>
<dbReference type="InterPro" id="IPR046335">
    <property type="entry name" value="LacI/GalR-like_sensor"/>
</dbReference>
<dbReference type="Gene3D" id="3.40.50.2300">
    <property type="match status" value="2"/>
</dbReference>
<organism evidence="6">
    <name type="scientific">Burkholderia orbicola (strain AU 1054)</name>
    <dbReference type="NCBI Taxonomy" id="331271"/>
    <lineage>
        <taxon>Bacteria</taxon>
        <taxon>Pseudomonadati</taxon>
        <taxon>Pseudomonadota</taxon>
        <taxon>Betaproteobacteria</taxon>
        <taxon>Burkholderiales</taxon>
        <taxon>Burkholderiaceae</taxon>
        <taxon>Burkholderia</taxon>
        <taxon>Burkholderia cepacia complex</taxon>
        <taxon>Burkholderia orbicola</taxon>
    </lineage>
</organism>
<dbReference type="HOGENOM" id="CLU_037628_6_3_4"/>
<dbReference type="AlphaFoldDB" id="A0A0H2Y008"/>
<reference evidence="6" key="1">
    <citation type="submission" date="2006-05" db="EMBL/GenBank/DDBJ databases">
        <title>Complete sequence of chromosome 3 of Burkholderia cenocepacia AU 1054.</title>
        <authorList>
            <consortium name="US DOE Joint Genome Institute"/>
            <person name="Copeland A."/>
            <person name="Lucas S."/>
            <person name="Lapidus A."/>
            <person name="Barry K."/>
            <person name="Detter J.C."/>
            <person name="Glavina del Rio T."/>
            <person name="Hammon N."/>
            <person name="Israni S."/>
            <person name="Dalin E."/>
            <person name="Tice H."/>
            <person name="Pitluck S."/>
            <person name="Chain P."/>
            <person name="Malfatti S."/>
            <person name="Shin M."/>
            <person name="Vergez L."/>
            <person name="Schmutz J."/>
            <person name="Larimer F."/>
            <person name="Land M."/>
            <person name="Hauser L."/>
            <person name="Kyrpides N."/>
            <person name="Lykidis A."/>
            <person name="LiPuma J.J."/>
            <person name="Konstantinidis K."/>
            <person name="Tiedje J.M."/>
            <person name="Richardson P."/>
        </authorList>
    </citation>
    <scope>NUCLEOTIDE SEQUENCE [LARGE SCALE GENOMIC DNA]</scope>
    <source>
        <strain evidence="6">AU 1054</strain>
    </source>
</reference>
<protein>
    <submittedName>
        <fullName evidence="6">Transcriptional regulator, LacI family</fullName>
    </submittedName>
</protein>
<evidence type="ECO:0000313" key="6">
    <source>
        <dbReference type="EMBL" id="ABF80630.1"/>
    </source>
</evidence>
<dbReference type="Gene3D" id="1.10.260.40">
    <property type="entry name" value="lambda repressor-like DNA-binding domains"/>
    <property type="match status" value="1"/>
</dbReference>
<dbReference type="CDD" id="cd01392">
    <property type="entry name" value="HTH_LacI"/>
    <property type="match status" value="1"/>
</dbReference>
<dbReference type="Pfam" id="PF13377">
    <property type="entry name" value="Peripla_BP_3"/>
    <property type="match status" value="1"/>
</dbReference>
<dbReference type="SUPFAM" id="SSF53822">
    <property type="entry name" value="Periplasmic binding protein-like I"/>
    <property type="match status" value="1"/>
</dbReference>
<dbReference type="InterPro" id="IPR028082">
    <property type="entry name" value="Peripla_BP_I"/>
</dbReference>
<dbReference type="PROSITE" id="PS50932">
    <property type="entry name" value="HTH_LACI_2"/>
    <property type="match status" value="1"/>
</dbReference>
<feature type="domain" description="HTH lacI-type" evidence="5">
    <location>
        <begin position="24"/>
        <end position="74"/>
    </location>
</feature>
<dbReference type="SMART" id="SM00354">
    <property type="entry name" value="HTH_LACI"/>
    <property type="match status" value="1"/>
</dbReference>
<dbReference type="InterPro" id="IPR000843">
    <property type="entry name" value="HTH_LacI"/>
</dbReference>
<keyword evidence="3" id="KW-0804">Transcription</keyword>
<evidence type="ECO:0000256" key="1">
    <source>
        <dbReference type="ARBA" id="ARBA00023015"/>
    </source>
</evidence>
<sequence>MSTAPPRGGASRARRGSGRSVLGDVAKLAGVSTATVSRVYNDPGKVSADVQQRVRDAALALNWIPNAAGRALASTRTHITGAIIPTLDDQVFASQVAGMQTIMAEHGITLFLGCSNYDPAQALAQVRAMLSRGVEAVSLVGEAYPPELFELLAMHRVPYVVTYAYRDDSPHCCIGFDNRAAFARLTTHLLDLGHRDFAIIMQPSTDNDRVQARLRGIHDTLAAHGLAVRPVHQHEGAATIAFGRASLRAIAGSDAVTRPTAVICGNDALALGALLEAQALGIDVPAQLSITGFDDVALAREIQPPLTTMWVDTDAIGRQAAHALLDALENGATGPGHAVQPELRIRESAAAPAKTQTQARTARGK</sequence>
<evidence type="ECO:0000259" key="5">
    <source>
        <dbReference type="PROSITE" id="PS50932"/>
    </source>
</evidence>
<dbReference type="InterPro" id="IPR010982">
    <property type="entry name" value="Lambda_DNA-bd_dom_sf"/>
</dbReference>